<dbReference type="InterPro" id="IPR000504">
    <property type="entry name" value="RRM_dom"/>
</dbReference>
<sequence length="217" mass="25059">MSSKPGSLITNLQRRARRSSWKISNPLLRKSFKNIRRTKTQQEVVVLEKLEALKNLIPAEKGEVMKTDKLFEQTADYIVFLRTQVEVLQRLVEFYDGSSRPSDQKEKINLSDSIDNGKLYETFARFGNFSSCTVAATSEGKNKGYGFIQFNLEESATAAINNLNGSMIGDKQMLLKDEKYTNLMYYNYVAKFIKRSCRLFSQDEKYTNLHMKNLDEK</sequence>
<keyword evidence="1" id="KW-0677">Repeat</keyword>
<evidence type="ECO:0000256" key="3">
    <source>
        <dbReference type="PROSITE-ProRule" id="PRU00176"/>
    </source>
</evidence>
<feature type="domain" description="RRM" evidence="4">
    <location>
        <begin position="109"/>
        <end position="180"/>
    </location>
</feature>
<dbReference type="SMART" id="SM00360">
    <property type="entry name" value="RRM"/>
    <property type="match status" value="1"/>
</dbReference>
<dbReference type="GO" id="GO:0006355">
    <property type="term" value="P:regulation of DNA-templated transcription"/>
    <property type="evidence" value="ECO:0007669"/>
    <property type="project" value="InterPro"/>
</dbReference>
<dbReference type="InterPro" id="IPR044549">
    <property type="entry name" value="bHLH_AtIBH1-like"/>
</dbReference>
<dbReference type="AlphaFoldDB" id="A0A7J7NDK3"/>
<dbReference type="Gene3D" id="3.30.70.330">
    <property type="match status" value="1"/>
</dbReference>
<organism evidence="5 6">
    <name type="scientific">Kingdonia uniflora</name>
    <dbReference type="NCBI Taxonomy" id="39325"/>
    <lineage>
        <taxon>Eukaryota</taxon>
        <taxon>Viridiplantae</taxon>
        <taxon>Streptophyta</taxon>
        <taxon>Embryophyta</taxon>
        <taxon>Tracheophyta</taxon>
        <taxon>Spermatophyta</taxon>
        <taxon>Magnoliopsida</taxon>
        <taxon>Ranunculales</taxon>
        <taxon>Circaeasteraceae</taxon>
        <taxon>Kingdonia</taxon>
    </lineage>
</organism>
<evidence type="ECO:0000313" key="6">
    <source>
        <dbReference type="Proteomes" id="UP000541444"/>
    </source>
</evidence>
<evidence type="ECO:0000256" key="1">
    <source>
        <dbReference type="ARBA" id="ARBA00022737"/>
    </source>
</evidence>
<name>A0A7J7NDK3_9MAGN</name>
<accession>A0A7J7NDK3</accession>
<evidence type="ECO:0000313" key="5">
    <source>
        <dbReference type="EMBL" id="KAF6165134.1"/>
    </source>
</evidence>
<keyword evidence="6" id="KW-1185">Reference proteome</keyword>
<gene>
    <name evidence="5" type="ORF">GIB67_000718</name>
</gene>
<evidence type="ECO:0000259" key="4">
    <source>
        <dbReference type="PROSITE" id="PS50102"/>
    </source>
</evidence>
<dbReference type="GO" id="GO:0003723">
    <property type="term" value="F:RNA binding"/>
    <property type="evidence" value="ECO:0007669"/>
    <property type="project" value="UniProtKB-UniRule"/>
</dbReference>
<proteinExistence type="predicted"/>
<dbReference type="PROSITE" id="PS50102">
    <property type="entry name" value="RRM"/>
    <property type="match status" value="1"/>
</dbReference>
<dbReference type="OrthoDB" id="994442at2759"/>
<evidence type="ECO:0000256" key="2">
    <source>
        <dbReference type="ARBA" id="ARBA00022884"/>
    </source>
</evidence>
<dbReference type="Pfam" id="PF00076">
    <property type="entry name" value="RRM_1"/>
    <property type="match status" value="1"/>
</dbReference>
<dbReference type="SUPFAM" id="SSF54928">
    <property type="entry name" value="RNA-binding domain, RBD"/>
    <property type="match status" value="1"/>
</dbReference>
<dbReference type="Proteomes" id="UP000541444">
    <property type="component" value="Unassembled WGS sequence"/>
</dbReference>
<dbReference type="InterPro" id="IPR035979">
    <property type="entry name" value="RBD_domain_sf"/>
</dbReference>
<dbReference type="EMBL" id="JACGCM010000859">
    <property type="protein sequence ID" value="KAF6165134.1"/>
    <property type="molecule type" value="Genomic_DNA"/>
</dbReference>
<comment type="caution">
    <text evidence="5">The sequence shown here is derived from an EMBL/GenBank/DDBJ whole genome shotgun (WGS) entry which is preliminary data.</text>
</comment>
<dbReference type="CDD" id="cd11444">
    <property type="entry name" value="bHLH_AtIBH1_like"/>
    <property type="match status" value="1"/>
</dbReference>
<protein>
    <recommendedName>
        <fullName evidence="4">RRM domain-containing protein</fullName>
    </recommendedName>
</protein>
<dbReference type="PANTHER" id="PTHR24012">
    <property type="entry name" value="RNA BINDING PROTEIN"/>
    <property type="match status" value="1"/>
</dbReference>
<reference evidence="5 6" key="1">
    <citation type="journal article" date="2020" name="IScience">
        <title>Genome Sequencing of the Endangered Kingdonia uniflora (Circaeasteraceae, Ranunculales) Reveals Potential Mechanisms of Evolutionary Specialization.</title>
        <authorList>
            <person name="Sun Y."/>
            <person name="Deng T."/>
            <person name="Zhang A."/>
            <person name="Moore M.J."/>
            <person name="Landis J.B."/>
            <person name="Lin N."/>
            <person name="Zhang H."/>
            <person name="Zhang X."/>
            <person name="Huang J."/>
            <person name="Zhang X."/>
            <person name="Sun H."/>
            <person name="Wang H."/>
        </authorList>
    </citation>
    <scope>NUCLEOTIDE SEQUENCE [LARGE SCALE GENOMIC DNA]</scope>
    <source>
        <strain evidence="5">TB1705</strain>
        <tissue evidence="5">Leaf</tissue>
    </source>
</reference>
<keyword evidence="2 3" id="KW-0694">RNA-binding</keyword>
<dbReference type="InterPro" id="IPR012677">
    <property type="entry name" value="Nucleotide-bd_a/b_plait_sf"/>
</dbReference>